<evidence type="ECO:0000256" key="2">
    <source>
        <dbReference type="ARBA" id="ARBA00022448"/>
    </source>
</evidence>
<dbReference type="FunFam" id="3.40.50.300:FF:001035">
    <property type="entry name" value="ABC transporter ATP-binding protein YojI"/>
    <property type="match status" value="1"/>
</dbReference>
<dbReference type="GO" id="GO:0005524">
    <property type="term" value="F:ATP binding"/>
    <property type="evidence" value="ECO:0007669"/>
    <property type="project" value="UniProtKB-KW"/>
</dbReference>
<evidence type="ECO:0000313" key="11">
    <source>
        <dbReference type="EMBL" id="EOD56583.1"/>
    </source>
</evidence>
<dbReference type="Gene3D" id="3.40.50.300">
    <property type="entry name" value="P-loop containing nucleotide triphosphate hydrolases"/>
    <property type="match status" value="1"/>
</dbReference>
<keyword evidence="6 8" id="KW-1133">Transmembrane helix</keyword>
<dbReference type="PROSITE" id="PS50929">
    <property type="entry name" value="ABC_TM1F"/>
    <property type="match status" value="1"/>
</dbReference>
<feature type="transmembrane region" description="Helical" evidence="8">
    <location>
        <begin position="128"/>
        <end position="144"/>
    </location>
</feature>
<keyword evidence="12" id="KW-1185">Reference proteome</keyword>
<dbReference type="PANTHER" id="PTHR43553">
    <property type="entry name" value="HEAVY METAL TRANSPORTER"/>
    <property type="match status" value="1"/>
</dbReference>
<organism evidence="11 12">
    <name type="scientific">Aeromonas molluscorum 848</name>
    <dbReference type="NCBI Taxonomy" id="1268236"/>
    <lineage>
        <taxon>Bacteria</taxon>
        <taxon>Pseudomonadati</taxon>
        <taxon>Pseudomonadota</taxon>
        <taxon>Gammaproteobacteria</taxon>
        <taxon>Aeromonadales</taxon>
        <taxon>Aeromonadaceae</taxon>
        <taxon>Aeromonas</taxon>
    </lineage>
</organism>
<evidence type="ECO:0000259" key="10">
    <source>
        <dbReference type="PROSITE" id="PS50929"/>
    </source>
</evidence>
<feature type="transmembrane region" description="Helical" evidence="8">
    <location>
        <begin position="241"/>
        <end position="260"/>
    </location>
</feature>
<evidence type="ECO:0000256" key="1">
    <source>
        <dbReference type="ARBA" id="ARBA00004651"/>
    </source>
</evidence>
<dbReference type="InterPro" id="IPR027417">
    <property type="entry name" value="P-loop_NTPase"/>
</dbReference>
<proteinExistence type="predicted"/>
<dbReference type="GO" id="GO:0015833">
    <property type="term" value="P:peptide transport"/>
    <property type="evidence" value="ECO:0007669"/>
    <property type="project" value="InterPro"/>
</dbReference>
<feature type="transmembrane region" description="Helical" evidence="8">
    <location>
        <begin position="12"/>
        <end position="36"/>
    </location>
</feature>
<dbReference type="PATRIC" id="fig|1268236.3.peg.569"/>
<dbReference type="InterPro" id="IPR017871">
    <property type="entry name" value="ABC_transporter-like_CS"/>
</dbReference>
<reference evidence="11 12" key="1">
    <citation type="journal article" date="2013" name="Genome Announc.">
        <title>Draft Genome Sequence of Aeromonas molluscorum Strain 848TT, Isolated from Bivalve Molluscs.</title>
        <authorList>
            <person name="Spataro N."/>
            <person name="Farfan M."/>
            <person name="Albarral V."/>
            <person name="Sanglas A."/>
            <person name="Loren J.G."/>
            <person name="Fuste M.C."/>
            <person name="Bosch E."/>
        </authorList>
    </citation>
    <scope>NUCLEOTIDE SEQUENCE [LARGE SCALE GENOMIC DNA]</scope>
    <source>
        <strain evidence="11 12">848</strain>
    </source>
</reference>
<dbReference type="InterPro" id="IPR036640">
    <property type="entry name" value="ABC1_TM_sf"/>
</dbReference>
<keyword evidence="3 8" id="KW-0812">Transmembrane</keyword>
<dbReference type="GO" id="GO:0043190">
    <property type="term" value="C:ATP-binding cassette (ABC) transporter complex"/>
    <property type="evidence" value="ECO:0007669"/>
    <property type="project" value="TreeGrafter"/>
</dbReference>
<feature type="transmembrane region" description="Helical" evidence="8">
    <location>
        <begin position="266"/>
        <end position="292"/>
    </location>
</feature>
<dbReference type="RefSeq" id="WP_005893160.1">
    <property type="nucleotide sequence ID" value="NZ_AQGQ01000008.1"/>
</dbReference>
<evidence type="ECO:0000259" key="9">
    <source>
        <dbReference type="PROSITE" id="PS50893"/>
    </source>
</evidence>
<dbReference type="InterPro" id="IPR050095">
    <property type="entry name" value="ECF_ABC_transporter_ATP-bd"/>
</dbReference>
<evidence type="ECO:0000256" key="8">
    <source>
        <dbReference type="SAM" id="Phobius"/>
    </source>
</evidence>
<dbReference type="SMART" id="SM00382">
    <property type="entry name" value="AAA"/>
    <property type="match status" value="1"/>
</dbReference>
<dbReference type="InterPro" id="IPR003593">
    <property type="entry name" value="AAA+_ATPase"/>
</dbReference>
<dbReference type="SUPFAM" id="SSF90123">
    <property type="entry name" value="ABC transporter transmembrane region"/>
    <property type="match status" value="1"/>
</dbReference>
<evidence type="ECO:0000256" key="3">
    <source>
        <dbReference type="ARBA" id="ARBA00022692"/>
    </source>
</evidence>
<keyword evidence="2" id="KW-0813">Transport</keyword>
<dbReference type="OrthoDB" id="9760776at2"/>
<evidence type="ECO:0000256" key="5">
    <source>
        <dbReference type="ARBA" id="ARBA00022840"/>
    </source>
</evidence>
<dbReference type="GO" id="GO:1904680">
    <property type="term" value="F:peptide transmembrane transporter activity"/>
    <property type="evidence" value="ECO:0007669"/>
    <property type="project" value="InterPro"/>
</dbReference>
<dbReference type="NCBIfam" id="NF007813">
    <property type="entry name" value="PRK10522.1"/>
    <property type="match status" value="1"/>
</dbReference>
<accession>R1FA21</accession>
<dbReference type="GO" id="GO:0016887">
    <property type="term" value="F:ATP hydrolysis activity"/>
    <property type="evidence" value="ECO:0007669"/>
    <property type="project" value="InterPro"/>
</dbReference>
<evidence type="ECO:0000256" key="4">
    <source>
        <dbReference type="ARBA" id="ARBA00022741"/>
    </source>
</evidence>
<dbReference type="InterPro" id="IPR005898">
    <property type="entry name" value="Cyc_pep_transpt_SyrD/YojI"/>
</dbReference>
<comment type="subcellular location">
    <subcellularLocation>
        <location evidence="1">Cell membrane</location>
        <topology evidence="1">Multi-pass membrane protein</topology>
    </subcellularLocation>
</comment>
<dbReference type="PROSITE" id="PS50893">
    <property type="entry name" value="ABC_TRANSPORTER_2"/>
    <property type="match status" value="1"/>
</dbReference>
<feature type="domain" description="ABC transporter" evidence="9">
    <location>
        <begin position="328"/>
        <end position="556"/>
    </location>
</feature>
<dbReference type="InterPro" id="IPR011527">
    <property type="entry name" value="ABC1_TM_dom"/>
</dbReference>
<dbReference type="Pfam" id="PF00005">
    <property type="entry name" value="ABC_tran"/>
    <property type="match status" value="1"/>
</dbReference>
<dbReference type="PROSITE" id="PS00211">
    <property type="entry name" value="ABC_TRANSPORTER_1"/>
    <property type="match status" value="1"/>
</dbReference>
<protein>
    <submittedName>
        <fullName evidence="11">Multidrug transporter membrane component/ATP-binding component</fullName>
    </submittedName>
</protein>
<keyword evidence="5 11" id="KW-0067">ATP-binding</keyword>
<dbReference type="Gene3D" id="1.20.1560.10">
    <property type="entry name" value="ABC transporter type 1, transmembrane domain"/>
    <property type="match status" value="1"/>
</dbReference>
<dbReference type="InterPro" id="IPR003439">
    <property type="entry name" value="ABC_transporter-like_ATP-bd"/>
</dbReference>
<dbReference type="PANTHER" id="PTHR43553:SF11">
    <property type="entry name" value="ABC TRANSPORTER ATP-BINDING_PERMEASE PROTEIN YOJI"/>
    <property type="match status" value="1"/>
</dbReference>
<gene>
    <name evidence="11" type="ORF">G113_02834</name>
</gene>
<feature type="transmembrane region" description="Helical" evidence="8">
    <location>
        <begin position="48"/>
        <end position="72"/>
    </location>
</feature>
<comment type="caution">
    <text evidence="11">The sequence shown here is derived from an EMBL/GenBank/DDBJ whole genome shotgun (WGS) entry which is preliminary data.</text>
</comment>
<dbReference type="NCBIfam" id="TIGR01194">
    <property type="entry name" value="cyc_pep_trnsptr"/>
    <property type="match status" value="1"/>
</dbReference>
<evidence type="ECO:0000313" key="12">
    <source>
        <dbReference type="Proteomes" id="UP000013526"/>
    </source>
</evidence>
<dbReference type="AlphaFoldDB" id="R1FA21"/>
<feature type="transmembrane region" description="Helical" evidence="8">
    <location>
        <begin position="150"/>
        <end position="168"/>
    </location>
</feature>
<dbReference type="SUPFAM" id="SSF52540">
    <property type="entry name" value="P-loop containing nucleoside triphosphate hydrolases"/>
    <property type="match status" value="1"/>
</dbReference>
<dbReference type="EMBL" id="AQGQ01000008">
    <property type="protein sequence ID" value="EOD56583.1"/>
    <property type="molecule type" value="Genomic_DNA"/>
</dbReference>
<sequence>MELLYLVYRHYRWPFIAITLLSMGSALLGIGVIAFINSYLIESVGDPVSVIFQLIGLILALMVVTLSSQLALTTLGHHFVYHLRGKLLKQLLDTDVAQVKRIGQGPLLASLSSDIGSITIAFVRLPELIQGTILTLGSAIYLGWLSPGMLLWTALWVGATMVIGWLLVKRVYSHLGLMRAAEDRLYQDYQAMIEGNKELALNRDRARDLYQQQYQPNALDYRHHIIRADTFHLSAVNWSNIMMLGAIGLAFFLANGLGWANTNVAATYALTLLFLRTPLLQAIGALPTLLAAQVAFNKLRALALADHEPEFAARSASPTDGLVQWQILSLRQVVFHHDGQGDRAGFSVGPIDLEVRRGEQLFVIGGNGSGKSTLAMLLTGLYRPVSGEILLDGEPVTDREAYLGLFSAIFTDYHLFDRLLGPDGQAPDPERVQQWLHLLQMESKLVLDGARITNIQLSQGQRKRVALLLAVAEQRDIMLFDEWAADQDPEFRRIFYRELLPRLNAMGKTVIAISHDDHYFPLADRLLEMRHGQLSELTGAERDRVSLDVVGRLAEPQES</sequence>
<evidence type="ECO:0000256" key="6">
    <source>
        <dbReference type="ARBA" id="ARBA00022989"/>
    </source>
</evidence>
<feature type="domain" description="ABC transmembrane type-1" evidence="10">
    <location>
        <begin position="15"/>
        <end position="291"/>
    </location>
</feature>
<keyword evidence="4" id="KW-0547">Nucleotide-binding</keyword>
<evidence type="ECO:0000256" key="7">
    <source>
        <dbReference type="ARBA" id="ARBA00023136"/>
    </source>
</evidence>
<keyword evidence="7 8" id="KW-0472">Membrane</keyword>
<dbReference type="Proteomes" id="UP000013526">
    <property type="component" value="Unassembled WGS sequence"/>
</dbReference>
<name>R1FA21_9GAMM</name>
<dbReference type="GO" id="GO:0140359">
    <property type="term" value="F:ABC-type transporter activity"/>
    <property type="evidence" value="ECO:0007669"/>
    <property type="project" value="InterPro"/>
</dbReference>